<dbReference type="SUPFAM" id="SSF52768">
    <property type="entry name" value="Arginase/deacetylase"/>
    <property type="match status" value="1"/>
</dbReference>
<sequence length="304" mass="33052">MSILNKNKNIDVIGVQIDLGASRKGVAMGPLAIRYANLIPDLRKLGYTVRDKGDILTPVEGESRPNMLNYDQVCAVNNQLYHQVTKTLRDGRIPLVLGGDHSLAAGSVSAVSKYYEDQGEIGIIWIDAHGDWNDNNSTLSGNMHGMPYSAVCGWGPDEMVDFGQKPHFVPTEHCVQVAGHDFDIPEAARMKKARMNVLPITDVDRRGMHDVMEEAIEIAGRNTVGIHLSFDVDAITPEYAPGTGTPVANGITAREAFLAAEMVAQSGKLISMDLVEVNPILDDKNKTAVMASELIQLALGKEVY</sequence>
<dbReference type="PRINTS" id="PR00116">
    <property type="entry name" value="ARGINASE"/>
</dbReference>
<dbReference type="GO" id="GO:0030145">
    <property type="term" value="F:manganese ion binding"/>
    <property type="evidence" value="ECO:0007669"/>
    <property type="project" value="TreeGrafter"/>
</dbReference>
<evidence type="ECO:0000256" key="6">
    <source>
        <dbReference type="ARBA" id="ARBA00022801"/>
    </source>
</evidence>
<keyword evidence="5 10" id="KW-0479">Metal-binding</keyword>
<evidence type="ECO:0000256" key="9">
    <source>
        <dbReference type="NCBIfam" id="TIGR01229"/>
    </source>
</evidence>
<dbReference type="GO" id="GO:0006525">
    <property type="term" value="P:arginine metabolic process"/>
    <property type="evidence" value="ECO:0007669"/>
    <property type="project" value="UniProtKB-KW"/>
</dbReference>
<dbReference type="PIRSF" id="PIRSF036979">
    <property type="entry name" value="Arginase"/>
    <property type="match status" value="1"/>
</dbReference>
<feature type="binding site" evidence="10">
    <location>
        <position position="101"/>
    </location>
    <ligand>
        <name>Mn(2+)</name>
        <dbReference type="ChEBI" id="CHEBI:29035"/>
        <label>1</label>
    </ligand>
</feature>
<keyword evidence="6 12" id="KW-0378">Hydrolase</keyword>
<evidence type="ECO:0000256" key="7">
    <source>
        <dbReference type="ARBA" id="ARBA00023211"/>
    </source>
</evidence>
<dbReference type="AlphaFoldDB" id="A0A6A8MD65"/>
<feature type="binding site" evidence="10">
    <location>
        <position position="233"/>
    </location>
    <ligand>
        <name>Mn(2+)</name>
        <dbReference type="ChEBI" id="CHEBI:29035"/>
        <label>1</label>
    </ligand>
</feature>
<feature type="binding site" evidence="10">
    <location>
        <position position="131"/>
    </location>
    <ligand>
        <name>Mn(2+)</name>
        <dbReference type="ChEBI" id="CHEBI:29035"/>
        <label>1</label>
    </ligand>
</feature>
<dbReference type="PANTHER" id="PTHR43782">
    <property type="entry name" value="ARGINASE"/>
    <property type="match status" value="1"/>
</dbReference>
<proteinExistence type="inferred from homology"/>
<dbReference type="UniPathway" id="UPA00158">
    <property type="reaction ID" value="UER00270"/>
</dbReference>
<comment type="cofactor">
    <cofactor evidence="10 13">
        <name>Mn(2+)</name>
        <dbReference type="ChEBI" id="CHEBI:29035"/>
    </cofactor>
    <text evidence="10 13">Binds 2 manganese ions per subunit.</text>
</comment>
<dbReference type="Pfam" id="PF00491">
    <property type="entry name" value="Arginase"/>
    <property type="match status" value="1"/>
</dbReference>
<evidence type="ECO:0000256" key="2">
    <source>
        <dbReference type="ARBA" id="ARBA00012168"/>
    </source>
</evidence>
<comment type="similarity">
    <text evidence="11 12">Belongs to the arginase family.</text>
</comment>
<name>A0A6A8MD65_9FIRM</name>
<dbReference type="InterPro" id="IPR006035">
    <property type="entry name" value="Ureohydrolase"/>
</dbReference>
<evidence type="ECO:0000256" key="4">
    <source>
        <dbReference type="ARBA" id="ARBA00022503"/>
    </source>
</evidence>
<keyword evidence="7 10" id="KW-0464">Manganese</keyword>
<reference evidence="14" key="1">
    <citation type="submission" date="2019-09" db="EMBL/GenBank/DDBJ databases">
        <title>In-depth cultivation of the pig gut microbiome towards novel bacterial diversity and tailored functional studies.</title>
        <authorList>
            <person name="Wylensek D."/>
            <person name="Hitch T.C.A."/>
            <person name="Clavel T."/>
        </authorList>
    </citation>
    <scope>NUCLEOTIDE SEQUENCE</scope>
    <source>
        <strain evidence="14">RF-744-FAT-WT-3</strain>
    </source>
</reference>
<gene>
    <name evidence="14" type="primary">rocF</name>
    <name evidence="14" type="ORF">FYJ66_08750</name>
</gene>
<evidence type="ECO:0000256" key="5">
    <source>
        <dbReference type="ARBA" id="ARBA00022723"/>
    </source>
</evidence>
<feature type="binding site" evidence="10">
    <location>
        <position position="129"/>
    </location>
    <ligand>
        <name>Mn(2+)</name>
        <dbReference type="ChEBI" id="CHEBI:29035"/>
        <label>1</label>
    </ligand>
</feature>
<dbReference type="InterPro" id="IPR020855">
    <property type="entry name" value="Ureohydrolase_Mn_BS"/>
</dbReference>
<comment type="caution">
    <text evidence="14">The sequence shown here is derived from an EMBL/GenBank/DDBJ whole genome shotgun (WGS) entry which is preliminary data.</text>
</comment>
<dbReference type="GO" id="GO:0005737">
    <property type="term" value="C:cytoplasm"/>
    <property type="evidence" value="ECO:0007669"/>
    <property type="project" value="TreeGrafter"/>
</dbReference>
<evidence type="ECO:0000256" key="8">
    <source>
        <dbReference type="ARBA" id="ARBA00047391"/>
    </source>
</evidence>
<evidence type="ECO:0000256" key="3">
    <source>
        <dbReference type="ARBA" id="ARBA00018123"/>
    </source>
</evidence>
<dbReference type="PROSITE" id="PS01053">
    <property type="entry name" value="ARGINASE_1"/>
    <property type="match status" value="1"/>
</dbReference>
<comment type="catalytic activity">
    <reaction evidence="8 13">
        <text>L-arginine + H2O = urea + L-ornithine</text>
        <dbReference type="Rhea" id="RHEA:20569"/>
        <dbReference type="ChEBI" id="CHEBI:15377"/>
        <dbReference type="ChEBI" id="CHEBI:16199"/>
        <dbReference type="ChEBI" id="CHEBI:32682"/>
        <dbReference type="ChEBI" id="CHEBI:46911"/>
        <dbReference type="EC" id="3.5.3.1"/>
    </reaction>
</comment>
<keyword evidence="4 13" id="KW-0056">Arginine metabolism</keyword>
<organism evidence="14">
    <name type="scientific">Baileyella intestinalis</name>
    <dbReference type="NCBI Taxonomy" id="2606709"/>
    <lineage>
        <taxon>Bacteria</taxon>
        <taxon>Bacillati</taxon>
        <taxon>Bacillota</taxon>
        <taxon>Clostridia</taxon>
        <taxon>Peptostreptococcales</taxon>
        <taxon>Anaerovoracaceae</taxon>
        <taxon>Baileyella</taxon>
    </lineage>
</organism>
<feature type="binding site" evidence="10">
    <location>
        <position position="127"/>
    </location>
    <ligand>
        <name>Mn(2+)</name>
        <dbReference type="ChEBI" id="CHEBI:29035"/>
        <label>1</label>
    </ligand>
</feature>
<dbReference type="RefSeq" id="WP_154573127.1">
    <property type="nucleotide sequence ID" value="NZ_JAQXPA010000038.1"/>
</dbReference>
<dbReference type="EC" id="3.5.3.1" evidence="2 9"/>
<dbReference type="CDD" id="cd09989">
    <property type="entry name" value="Arginase"/>
    <property type="match status" value="1"/>
</dbReference>
<evidence type="ECO:0000256" key="11">
    <source>
        <dbReference type="PROSITE-ProRule" id="PRU00742"/>
    </source>
</evidence>
<evidence type="ECO:0000256" key="13">
    <source>
        <dbReference type="RuleBase" id="RU361159"/>
    </source>
</evidence>
<dbReference type="EMBL" id="VUNB01000007">
    <property type="protein sequence ID" value="MST69666.1"/>
    <property type="molecule type" value="Genomic_DNA"/>
</dbReference>
<dbReference type="FunFam" id="3.40.800.10:FF:000012">
    <property type="entry name" value="Arginase"/>
    <property type="match status" value="1"/>
</dbReference>
<comment type="pathway">
    <text evidence="1">Nitrogen metabolism; urea cycle; L-ornithine and urea from L-arginine: step 1/1.</text>
</comment>
<dbReference type="GO" id="GO:0004053">
    <property type="term" value="F:arginase activity"/>
    <property type="evidence" value="ECO:0007669"/>
    <property type="project" value="UniProtKB-UniRule"/>
</dbReference>
<evidence type="ECO:0000313" key="14">
    <source>
        <dbReference type="EMBL" id="MST69666.1"/>
    </source>
</evidence>
<evidence type="ECO:0000256" key="12">
    <source>
        <dbReference type="RuleBase" id="RU003684"/>
    </source>
</evidence>
<dbReference type="Gene3D" id="3.40.800.10">
    <property type="entry name" value="Ureohydrolase domain"/>
    <property type="match status" value="1"/>
</dbReference>
<dbReference type="InterPro" id="IPR023696">
    <property type="entry name" value="Ureohydrolase_dom_sf"/>
</dbReference>
<feature type="binding site" evidence="10">
    <location>
        <position position="231"/>
    </location>
    <ligand>
        <name>Mn(2+)</name>
        <dbReference type="ChEBI" id="CHEBI:29035"/>
        <label>1</label>
    </ligand>
</feature>
<dbReference type="PANTHER" id="PTHR43782:SF3">
    <property type="entry name" value="ARGINASE"/>
    <property type="match status" value="1"/>
</dbReference>
<evidence type="ECO:0000256" key="10">
    <source>
        <dbReference type="PIRSR" id="PIRSR036979-1"/>
    </source>
</evidence>
<dbReference type="InterPro" id="IPR014033">
    <property type="entry name" value="Arginase"/>
</dbReference>
<evidence type="ECO:0000256" key="1">
    <source>
        <dbReference type="ARBA" id="ARBA00005098"/>
    </source>
</evidence>
<dbReference type="PROSITE" id="PS51409">
    <property type="entry name" value="ARGINASE_2"/>
    <property type="match status" value="1"/>
</dbReference>
<dbReference type="NCBIfam" id="TIGR01229">
    <property type="entry name" value="rocF_arginase"/>
    <property type="match status" value="1"/>
</dbReference>
<protein>
    <recommendedName>
        <fullName evidence="3 9">Arginase</fullName>
        <ecNumber evidence="2 9">3.5.3.1</ecNumber>
    </recommendedName>
</protein>
<accession>A0A6A8MD65</accession>
<dbReference type="GO" id="GO:0000050">
    <property type="term" value="P:urea cycle"/>
    <property type="evidence" value="ECO:0007669"/>
    <property type="project" value="UniProtKB-UniPathway"/>
</dbReference>